<dbReference type="SUPFAM" id="SSF56436">
    <property type="entry name" value="C-type lectin-like"/>
    <property type="match status" value="1"/>
</dbReference>
<dbReference type="PANTHER" id="PTHR46746:SF9">
    <property type="entry name" value="CD209 ANTIGEN-LIKE PROTEIN C-LIKE"/>
    <property type="match status" value="1"/>
</dbReference>
<dbReference type="Gene3D" id="3.10.100.10">
    <property type="entry name" value="Mannose-Binding Protein A, subunit A"/>
    <property type="match status" value="1"/>
</dbReference>
<dbReference type="GeneTree" id="ENSGT01030000234575"/>
<name>A0A669DIZ4_ORENI</name>
<dbReference type="GO" id="GO:0030246">
    <property type="term" value="F:carbohydrate binding"/>
    <property type="evidence" value="ECO:0007669"/>
    <property type="project" value="UniProtKB-KW"/>
</dbReference>
<dbReference type="InterPro" id="IPR016186">
    <property type="entry name" value="C-type_lectin-like/link_sf"/>
</dbReference>
<reference evidence="5" key="1">
    <citation type="submission" date="2025-08" db="UniProtKB">
        <authorList>
            <consortium name="Ensembl"/>
        </authorList>
    </citation>
    <scope>IDENTIFICATION</scope>
</reference>
<organism evidence="5 6">
    <name type="scientific">Oreochromis niloticus</name>
    <name type="common">Nile tilapia</name>
    <name type="synonym">Tilapia nilotica</name>
    <dbReference type="NCBI Taxonomy" id="8128"/>
    <lineage>
        <taxon>Eukaryota</taxon>
        <taxon>Metazoa</taxon>
        <taxon>Chordata</taxon>
        <taxon>Craniata</taxon>
        <taxon>Vertebrata</taxon>
        <taxon>Euteleostomi</taxon>
        <taxon>Actinopterygii</taxon>
        <taxon>Neopterygii</taxon>
        <taxon>Teleostei</taxon>
        <taxon>Neoteleostei</taxon>
        <taxon>Acanthomorphata</taxon>
        <taxon>Ovalentaria</taxon>
        <taxon>Cichlomorphae</taxon>
        <taxon>Cichliformes</taxon>
        <taxon>Cichlidae</taxon>
        <taxon>African cichlids</taxon>
        <taxon>Pseudocrenilabrinae</taxon>
        <taxon>Oreochromini</taxon>
        <taxon>Oreochromis</taxon>
    </lineage>
</organism>
<dbReference type="PROSITE" id="PS50041">
    <property type="entry name" value="C_TYPE_LECTIN_2"/>
    <property type="match status" value="1"/>
</dbReference>
<dbReference type="InterPro" id="IPR016187">
    <property type="entry name" value="CTDL_fold"/>
</dbReference>
<keyword evidence="2" id="KW-1015">Disulfide bond</keyword>
<proteinExistence type="predicted"/>
<evidence type="ECO:0000259" key="4">
    <source>
        <dbReference type="PROSITE" id="PS50041"/>
    </source>
</evidence>
<reference evidence="5" key="2">
    <citation type="submission" date="2025-09" db="UniProtKB">
        <authorList>
            <consortium name="Ensembl"/>
        </authorList>
    </citation>
    <scope>IDENTIFICATION</scope>
</reference>
<dbReference type="PANTHER" id="PTHR46746">
    <property type="entry name" value="KILLER CELL LECTIN-LIKE RECEPTOR SUBFAMILY F MEMBER 2"/>
    <property type="match status" value="1"/>
</dbReference>
<dbReference type="GeneID" id="109197693"/>
<dbReference type="KEGG" id="onl:109197693"/>
<dbReference type="Ensembl" id="ENSONIT00000093343.1">
    <property type="protein sequence ID" value="ENSONIP00000058391.1"/>
    <property type="gene ID" value="ENSONIG00000034833.1"/>
</dbReference>
<keyword evidence="3" id="KW-0472">Membrane</keyword>
<keyword evidence="1" id="KW-0430">Lectin</keyword>
<dbReference type="AlphaFoldDB" id="A0A669DIZ4"/>
<gene>
    <name evidence="5" type="primary">LOC109197693</name>
</gene>
<feature type="transmembrane region" description="Helical" evidence="3">
    <location>
        <begin position="33"/>
        <end position="59"/>
    </location>
</feature>
<dbReference type="OrthoDB" id="2142683at2759"/>
<dbReference type="OMA" id="THIWIGV"/>
<dbReference type="Proteomes" id="UP000005207">
    <property type="component" value="Unplaced"/>
</dbReference>
<evidence type="ECO:0000256" key="1">
    <source>
        <dbReference type="ARBA" id="ARBA00022734"/>
    </source>
</evidence>
<evidence type="ECO:0000256" key="2">
    <source>
        <dbReference type="ARBA" id="ARBA00023157"/>
    </source>
</evidence>
<dbReference type="Pfam" id="PF00059">
    <property type="entry name" value="Lectin_C"/>
    <property type="match status" value="1"/>
</dbReference>
<dbReference type="InParanoid" id="A0A669DIZ4"/>
<evidence type="ECO:0000313" key="6">
    <source>
        <dbReference type="Proteomes" id="UP000005207"/>
    </source>
</evidence>
<keyword evidence="6" id="KW-1185">Reference proteome</keyword>
<dbReference type="InterPro" id="IPR051379">
    <property type="entry name" value="C-type_Lectin_Receptor_IMM"/>
</dbReference>
<feature type="domain" description="C-type lectin" evidence="4">
    <location>
        <begin position="98"/>
        <end position="172"/>
    </location>
</feature>
<dbReference type="InterPro" id="IPR001304">
    <property type="entry name" value="C-type_lectin-like"/>
</dbReference>
<sequence length="172" mass="19573">MEEIYINLKPVKTIQSRSALNERGPRSSQRFPAGLILCLGLLSFFLLAGLIIVSTLYFYSTQCSAASQNVSSLINKEDMLNASLTERERTCPPGWMMSNHTCYFFSYGTGSWEKGRQDCTNREADLAIINSVNEQMLLSDFIEEDTHIWIGVTDREEEGKWKWIDGAQLSER</sequence>
<evidence type="ECO:0000256" key="3">
    <source>
        <dbReference type="SAM" id="Phobius"/>
    </source>
</evidence>
<dbReference type="RefSeq" id="XP_025759708.1">
    <property type="nucleotide sequence ID" value="XM_025903923.1"/>
</dbReference>
<protein>
    <submittedName>
        <fullName evidence="5">C-type lectin domain family 4 member A-like</fullName>
    </submittedName>
</protein>
<evidence type="ECO:0000313" key="5">
    <source>
        <dbReference type="Ensembl" id="ENSONIP00000058391.1"/>
    </source>
</evidence>
<keyword evidence="3" id="KW-1133">Transmembrane helix</keyword>
<accession>A0A669DIZ4</accession>
<keyword evidence="3" id="KW-0812">Transmembrane</keyword>